<dbReference type="PANTHER" id="PTHR34512">
    <property type="entry name" value="CELL SURFACE PROTEIN"/>
    <property type="match status" value="1"/>
</dbReference>
<dbReference type="Proteomes" id="UP000320735">
    <property type="component" value="Unassembled WGS sequence"/>
</dbReference>
<evidence type="ECO:0000259" key="3">
    <source>
        <dbReference type="Pfam" id="PF13649"/>
    </source>
</evidence>
<feature type="signal peptide" evidence="1">
    <location>
        <begin position="1"/>
        <end position="20"/>
    </location>
</feature>
<dbReference type="RefSeq" id="WP_146370466.1">
    <property type="nucleotide sequence ID" value="NZ_SJPP01000001.1"/>
</dbReference>
<dbReference type="SMART" id="SM00564">
    <property type="entry name" value="PQQ"/>
    <property type="match status" value="7"/>
</dbReference>
<evidence type="ECO:0000259" key="2">
    <source>
        <dbReference type="Pfam" id="PF13360"/>
    </source>
</evidence>
<dbReference type="OrthoDB" id="218952at2"/>
<keyword evidence="5" id="KW-1185">Reference proteome</keyword>
<dbReference type="InterPro" id="IPR018391">
    <property type="entry name" value="PQQ_b-propeller_rpt"/>
</dbReference>
<accession>A0A5C6BN18</accession>
<gene>
    <name evidence="4" type="ORF">CA54_19080</name>
</gene>
<dbReference type="InterPro" id="IPR011047">
    <property type="entry name" value="Quinoprotein_ADH-like_sf"/>
</dbReference>
<dbReference type="SUPFAM" id="SSF50998">
    <property type="entry name" value="Quinoprotein alcohol dehydrogenase-like"/>
    <property type="match status" value="2"/>
</dbReference>
<evidence type="ECO:0000313" key="4">
    <source>
        <dbReference type="EMBL" id="TWU13082.1"/>
    </source>
</evidence>
<sequence precursor="true">MLRNFLIPALLILCVSPLSAADWTQFRGNAARDGYTTDSLPAELALAWVHHPAHPPQTAWPRDDRMLFDRAFHVVAAGDTVFYGSSADGQIHALDAATGQEKWTFYTDGPVRFAPVVWRDQVYAVSDDGYLYCLSAADGSLIRKWRGGPEDDMVLGNGTLTSRWPARGGPVILEDTLYYAAGIWQSEKVFLHALDLATGESVWTNGESGQIEMPQPHGGANANSGISAQGYVVAAGDQLFVPTGRAVPAAFQRTDGAFQYYHLQKNGHTGGTSTMAAGPFFYNGGLAFVASDGVASDKLGAGTVAAFPEGLLHADGHTLRALKPVETTEPDRRGKPQTKMTHKELWKAEKIPGGTSLIVAGETIVSGASDSVATFGLTDREQQWTAQVDGKPYGLAVAEGRLYVSTDQGTIYSFAAASPDETKTVKIEPQETAADELVAKAAEEIIKTTGVSAGYCVDFGCGDGRLALELAKQTDLTIFAVDSDPANVAAARQLINDAGLYGTRVTVHQRDLAATTYPKYFANLIVSGRSVAGEEIAEGQEEIARLQRPYGGMICLGTPGEMSVKTRGALADAGQWTHQYSNPANTCSSVDTIKGPLSILWFRDVALEMPQRHGRGHAPLFHQGRLFVEGMDALRAVDAYNGRTLWEYALPGVQRAHDADHLMGTAGTGSNFCAAGDSVFVRWDDTCVRLDAATGKVLTRYEAPQSPEGKKGKWGYIACEDGILFGSVVNEDHIVRHSWKPADMSELFTESKTLFAFDVESGEKLWQYDAQESIRNNAIAIGDGQVFLIDRALAPGDRLDQAEKRRGKKDLKSDEHPTGELVILNARSGKIKMKNDKDIFGTVLVFSEANDMLLMSYQPTRFRLPSEVGGRIAVFRASEGYRVWDKPMKYVTRPLITDRTIYTQGGAWDLLTGETQPFEFKRSYGCGQLAAGKNMLLFRSATLGYLDLSRPEGREDFGGIRPGCWINALPVGGLVLLPDASAGCRCSYQNRAWVAFQGSE</sequence>
<dbReference type="SUPFAM" id="SSF53335">
    <property type="entry name" value="S-adenosyl-L-methionine-dependent methyltransferases"/>
    <property type="match status" value="1"/>
</dbReference>
<dbReference type="Gene3D" id="3.40.50.150">
    <property type="entry name" value="Vaccinia Virus protein VP39"/>
    <property type="match status" value="1"/>
</dbReference>
<feature type="domain" description="Pyrrolo-quinoline quinone repeat" evidence="2">
    <location>
        <begin position="74"/>
        <end position="203"/>
    </location>
</feature>
<evidence type="ECO:0000313" key="5">
    <source>
        <dbReference type="Proteomes" id="UP000320735"/>
    </source>
</evidence>
<dbReference type="AlphaFoldDB" id="A0A5C6BN18"/>
<dbReference type="PANTHER" id="PTHR34512:SF30">
    <property type="entry name" value="OUTER MEMBRANE PROTEIN ASSEMBLY FACTOR BAMB"/>
    <property type="match status" value="1"/>
</dbReference>
<dbReference type="InterPro" id="IPR041698">
    <property type="entry name" value="Methyltransf_25"/>
</dbReference>
<dbReference type="Pfam" id="PF13360">
    <property type="entry name" value="PQQ_2"/>
    <property type="match status" value="2"/>
</dbReference>
<feature type="chain" id="PRO_5023009922" evidence="1">
    <location>
        <begin position="21"/>
        <end position="1000"/>
    </location>
</feature>
<dbReference type="Gene3D" id="2.140.10.10">
    <property type="entry name" value="Quinoprotein alcohol dehydrogenase-like superfamily"/>
    <property type="match status" value="1"/>
</dbReference>
<dbReference type="Gene3D" id="2.40.128.630">
    <property type="match status" value="1"/>
</dbReference>
<dbReference type="InterPro" id="IPR002372">
    <property type="entry name" value="PQQ_rpt_dom"/>
</dbReference>
<proteinExistence type="predicted"/>
<feature type="domain" description="Pyrrolo-quinoline quinone repeat" evidence="2">
    <location>
        <begin position="636"/>
        <end position="905"/>
    </location>
</feature>
<dbReference type="CDD" id="cd02440">
    <property type="entry name" value="AdoMet_MTases"/>
    <property type="match status" value="1"/>
</dbReference>
<keyword evidence="1" id="KW-0732">Signal</keyword>
<organism evidence="4 5">
    <name type="scientific">Symmachiella macrocystis</name>
    <dbReference type="NCBI Taxonomy" id="2527985"/>
    <lineage>
        <taxon>Bacteria</taxon>
        <taxon>Pseudomonadati</taxon>
        <taxon>Planctomycetota</taxon>
        <taxon>Planctomycetia</taxon>
        <taxon>Planctomycetales</taxon>
        <taxon>Planctomycetaceae</taxon>
        <taxon>Symmachiella</taxon>
    </lineage>
</organism>
<name>A0A5C6BN18_9PLAN</name>
<dbReference type="InterPro" id="IPR015943">
    <property type="entry name" value="WD40/YVTN_repeat-like_dom_sf"/>
</dbReference>
<dbReference type="Gene3D" id="2.130.10.10">
    <property type="entry name" value="YVTN repeat-like/Quinoprotein amine dehydrogenase"/>
    <property type="match status" value="2"/>
</dbReference>
<evidence type="ECO:0000256" key="1">
    <source>
        <dbReference type="SAM" id="SignalP"/>
    </source>
</evidence>
<dbReference type="EMBL" id="SJPP01000001">
    <property type="protein sequence ID" value="TWU13082.1"/>
    <property type="molecule type" value="Genomic_DNA"/>
</dbReference>
<dbReference type="InterPro" id="IPR029063">
    <property type="entry name" value="SAM-dependent_MTases_sf"/>
</dbReference>
<feature type="domain" description="Methyltransferase" evidence="3">
    <location>
        <begin position="457"/>
        <end position="551"/>
    </location>
</feature>
<comment type="caution">
    <text evidence="4">The sequence shown here is derived from an EMBL/GenBank/DDBJ whole genome shotgun (WGS) entry which is preliminary data.</text>
</comment>
<dbReference type="Pfam" id="PF13649">
    <property type="entry name" value="Methyltransf_25"/>
    <property type="match status" value="1"/>
</dbReference>
<reference evidence="4 5" key="1">
    <citation type="submission" date="2019-02" db="EMBL/GenBank/DDBJ databases">
        <title>Deep-cultivation of Planctomycetes and their phenomic and genomic characterization uncovers novel biology.</title>
        <authorList>
            <person name="Wiegand S."/>
            <person name="Jogler M."/>
            <person name="Boedeker C."/>
            <person name="Pinto D."/>
            <person name="Vollmers J."/>
            <person name="Rivas-Marin E."/>
            <person name="Kohn T."/>
            <person name="Peeters S.H."/>
            <person name="Heuer A."/>
            <person name="Rast P."/>
            <person name="Oberbeckmann S."/>
            <person name="Bunk B."/>
            <person name="Jeske O."/>
            <person name="Meyerdierks A."/>
            <person name="Storesund J.E."/>
            <person name="Kallscheuer N."/>
            <person name="Luecker S."/>
            <person name="Lage O.M."/>
            <person name="Pohl T."/>
            <person name="Merkel B.J."/>
            <person name="Hornburger P."/>
            <person name="Mueller R.-W."/>
            <person name="Bruemmer F."/>
            <person name="Labrenz M."/>
            <person name="Spormann A.M."/>
            <person name="Op Den Camp H."/>
            <person name="Overmann J."/>
            <person name="Amann R."/>
            <person name="Jetten M.S.M."/>
            <person name="Mascher T."/>
            <person name="Medema M.H."/>
            <person name="Devos D.P."/>
            <person name="Kaster A.-K."/>
            <person name="Ovreas L."/>
            <person name="Rohde M."/>
            <person name="Galperin M.Y."/>
            <person name="Jogler C."/>
        </authorList>
    </citation>
    <scope>NUCLEOTIDE SEQUENCE [LARGE SCALE GENOMIC DNA]</scope>
    <source>
        <strain evidence="4 5">CA54</strain>
    </source>
</reference>
<protein>
    <submittedName>
        <fullName evidence="4">Outer membrane biogenesis protein BamB</fullName>
    </submittedName>
</protein>